<gene>
    <name evidence="1" type="ORF">NCGR_LOCUS56027</name>
</gene>
<comment type="caution">
    <text evidence="1">The sequence shown here is derived from an EMBL/GenBank/DDBJ whole genome shotgun (WGS) entry which is preliminary data.</text>
</comment>
<dbReference type="EMBL" id="CAJGYO010000016">
    <property type="protein sequence ID" value="CAD6272754.1"/>
    <property type="molecule type" value="Genomic_DNA"/>
</dbReference>
<accession>A0A811RS28</accession>
<keyword evidence="2" id="KW-1185">Reference proteome</keyword>
<evidence type="ECO:0000313" key="1">
    <source>
        <dbReference type="EMBL" id="CAD6272754.1"/>
    </source>
</evidence>
<protein>
    <submittedName>
        <fullName evidence="1">Uncharacterized protein</fullName>
    </submittedName>
</protein>
<sequence>MAYESPRFPSVFNPGFSVDWEKWIEEIRDFREPHDSRPLRRILPLRFSPKSPARSQVLCLSLIYYMRK</sequence>
<name>A0A811RS28_9POAL</name>
<evidence type="ECO:0000313" key="2">
    <source>
        <dbReference type="Proteomes" id="UP000604825"/>
    </source>
</evidence>
<dbReference type="Proteomes" id="UP000604825">
    <property type="component" value="Unassembled WGS sequence"/>
</dbReference>
<proteinExistence type="predicted"/>
<organism evidence="1 2">
    <name type="scientific">Miscanthus lutarioriparius</name>
    <dbReference type="NCBI Taxonomy" id="422564"/>
    <lineage>
        <taxon>Eukaryota</taxon>
        <taxon>Viridiplantae</taxon>
        <taxon>Streptophyta</taxon>
        <taxon>Embryophyta</taxon>
        <taxon>Tracheophyta</taxon>
        <taxon>Spermatophyta</taxon>
        <taxon>Magnoliopsida</taxon>
        <taxon>Liliopsida</taxon>
        <taxon>Poales</taxon>
        <taxon>Poaceae</taxon>
        <taxon>PACMAD clade</taxon>
        <taxon>Panicoideae</taxon>
        <taxon>Andropogonodae</taxon>
        <taxon>Andropogoneae</taxon>
        <taxon>Saccharinae</taxon>
        <taxon>Miscanthus</taxon>
    </lineage>
</organism>
<reference evidence="1" key="1">
    <citation type="submission" date="2020-10" db="EMBL/GenBank/DDBJ databases">
        <authorList>
            <person name="Han B."/>
            <person name="Lu T."/>
            <person name="Zhao Q."/>
            <person name="Huang X."/>
            <person name="Zhao Y."/>
        </authorList>
    </citation>
    <scope>NUCLEOTIDE SEQUENCE</scope>
</reference>
<dbReference type="AlphaFoldDB" id="A0A811RS28"/>